<dbReference type="EMBL" id="FNGO01000041">
    <property type="protein sequence ID" value="SDM47930.1"/>
    <property type="molecule type" value="Genomic_DNA"/>
</dbReference>
<sequence length="76" mass="8691">MVLIWIIIIIGAIWLIKEMISSGSNNSNSDDYKDDYKVEADEEKDTPAEIARKRLARGEISREEFEEIMQSLNNSG</sequence>
<reference evidence="1 2" key="1">
    <citation type="submission" date="2016-10" db="EMBL/GenBank/DDBJ databases">
        <authorList>
            <person name="de Groot N.N."/>
        </authorList>
    </citation>
    <scope>NUCLEOTIDE SEQUENCE [LARGE SCALE GENOMIC DNA]</scope>
    <source>
        <strain evidence="1 2">SLAS-1</strain>
    </source>
</reference>
<keyword evidence="2" id="KW-1185">Reference proteome</keyword>
<evidence type="ECO:0000313" key="1">
    <source>
        <dbReference type="EMBL" id="SDM47930.1"/>
    </source>
</evidence>
<protein>
    <submittedName>
        <fullName evidence="1">Putative membrane protein</fullName>
    </submittedName>
</protein>
<accession>A0A1G9TJT9</accession>
<evidence type="ECO:0000313" key="2">
    <source>
        <dbReference type="Proteomes" id="UP000199476"/>
    </source>
</evidence>
<gene>
    <name evidence="1" type="ORF">SAMN04488692_1414</name>
</gene>
<dbReference type="Proteomes" id="UP000199476">
    <property type="component" value="Unassembled WGS sequence"/>
</dbReference>
<name>A0A1G9TJT9_9FIRM</name>
<proteinExistence type="predicted"/>
<dbReference type="AlphaFoldDB" id="A0A1G9TJT9"/>
<organism evidence="1 2">
    <name type="scientific">Halarsenatibacter silvermanii</name>
    <dbReference type="NCBI Taxonomy" id="321763"/>
    <lineage>
        <taxon>Bacteria</taxon>
        <taxon>Bacillati</taxon>
        <taxon>Bacillota</taxon>
        <taxon>Clostridia</taxon>
        <taxon>Halanaerobiales</taxon>
        <taxon>Halarsenatibacteraceae</taxon>
        <taxon>Halarsenatibacter</taxon>
    </lineage>
</organism>